<dbReference type="PROSITE" id="PS50075">
    <property type="entry name" value="CARRIER"/>
    <property type="match status" value="1"/>
</dbReference>
<dbReference type="PANTHER" id="PTHR20863:SF69">
    <property type="entry name" value="ACYL CARRIER PROTEIN"/>
    <property type="match status" value="1"/>
</dbReference>
<keyword evidence="3" id="KW-0275">Fatty acid biosynthesis</keyword>
<keyword evidence="1 3" id="KW-0596">Phosphopantetheine</keyword>
<dbReference type="AlphaFoldDB" id="A0A8J3AAH2"/>
<dbReference type="GO" id="GO:0009245">
    <property type="term" value="P:lipid A biosynthetic process"/>
    <property type="evidence" value="ECO:0007669"/>
    <property type="project" value="TreeGrafter"/>
</dbReference>
<comment type="subcellular location">
    <subcellularLocation>
        <location evidence="3">Cytoplasm</location>
    </subcellularLocation>
</comment>
<comment type="function">
    <text evidence="3">Carrier of the growing fatty acid chain in fatty acid biosynthesis.</text>
</comment>
<dbReference type="GO" id="GO:0005829">
    <property type="term" value="C:cytosol"/>
    <property type="evidence" value="ECO:0007669"/>
    <property type="project" value="TreeGrafter"/>
</dbReference>
<dbReference type="EMBL" id="BMHA01000006">
    <property type="protein sequence ID" value="GGI06258.1"/>
    <property type="molecule type" value="Genomic_DNA"/>
</dbReference>
<organism evidence="5 6">
    <name type="scientific">Egicoccus halophilus</name>
    <dbReference type="NCBI Taxonomy" id="1670830"/>
    <lineage>
        <taxon>Bacteria</taxon>
        <taxon>Bacillati</taxon>
        <taxon>Actinomycetota</taxon>
        <taxon>Nitriliruptoria</taxon>
        <taxon>Egicoccales</taxon>
        <taxon>Egicoccaceae</taxon>
        <taxon>Egicoccus</taxon>
    </lineage>
</organism>
<comment type="pathway">
    <text evidence="3">Lipid metabolism; fatty acid biosynthesis.</text>
</comment>
<dbReference type="InterPro" id="IPR020806">
    <property type="entry name" value="PKS_PP-bd"/>
</dbReference>
<feature type="modified residue" description="O-(pantetheine 4'-phosphoryl)serine" evidence="3">
    <location>
        <position position="37"/>
    </location>
</feature>
<keyword evidence="3" id="KW-0443">Lipid metabolism</keyword>
<dbReference type="GO" id="GO:0031177">
    <property type="term" value="F:phosphopantetheine binding"/>
    <property type="evidence" value="ECO:0007669"/>
    <property type="project" value="InterPro"/>
</dbReference>
<dbReference type="SUPFAM" id="SSF47336">
    <property type="entry name" value="ACP-like"/>
    <property type="match status" value="1"/>
</dbReference>
<gene>
    <name evidence="3" type="primary">acpP</name>
    <name evidence="5" type="ORF">GCM10011354_18190</name>
</gene>
<dbReference type="SMART" id="SM00823">
    <property type="entry name" value="PKS_PP"/>
    <property type="match status" value="1"/>
</dbReference>
<keyword evidence="2 3" id="KW-0597">Phosphoprotein</keyword>
<dbReference type="Pfam" id="PF00550">
    <property type="entry name" value="PP-binding"/>
    <property type="match status" value="1"/>
</dbReference>
<evidence type="ECO:0000259" key="4">
    <source>
        <dbReference type="PROSITE" id="PS50075"/>
    </source>
</evidence>
<evidence type="ECO:0000313" key="5">
    <source>
        <dbReference type="EMBL" id="GGI06258.1"/>
    </source>
</evidence>
<dbReference type="HAMAP" id="MF_01217">
    <property type="entry name" value="Acyl_carrier"/>
    <property type="match status" value="1"/>
</dbReference>
<dbReference type="Gene3D" id="1.10.1200.10">
    <property type="entry name" value="ACP-like"/>
    <property type="match status" value="1"/>
</dbReference>
<dbReference type="GO" id="GO:0000035">
    <property type="term" value="F:acyl binding"/>
    <property type="evidence" value="ECO:0007669"/>
    <property type="project" value="TreeGrafter"/>
</dbReference>
<evidence type="ECO:0000313" key="6">
    <source>
        <dbReference type="Proteomes" id="UP000650511"/>
    </source>
</evidence>
<keyword evidence="3" id="KW-0444">Lipid biosynthesis</keyword>
<reference evidence="5" key="1">
    <citation type="journal article" date="2014" name="Int. J. Syst. Evol. Microbiol.">
        <title>Complete genome sequence of Corynebacterium casei LMG S-19264T (=DSM 44701T), isolated from a smear-ripened cheese.</title>
        <authorList>
            <consortium name="US DOE Joint Genome Institute (JGI-PGF)"/>
            <person name="Walter F."/>
            <person name="Albersmeier A."/>
            <person name="Kalinowski J."/>
            <person name="Ruckert C."/>
        </authorList>
    </citation>
    <scope>NUCLEOTIDE SEQUENCE</scope>
    <source>
        <strain evidence="5">CGMCC 1.14988</strain>
    </source>
</reference>
<dbReference type="UniPathway" id="UPA00094"/>
<comment type="similarity">
    <text evidence="3">Belongs to the acyl carrier protein (ACP) family.</text>
</comment>
<dbReference type="RefSeq" id="WP_130650608.1">
    <property type="nucleotide sequence ID" value="NZ_BMHA01000006.1"/>
</dbReference>
<dbReference type="InterPro" id="IPR036736">
    <property type="entry name" value="ACP-like_sf"/>
</dbReference>
<keyword evidence="3" id="KW-0276">Fatty acid metabolism</keyword>
<name>A0A8J3AAH2_9ACTN</name>
<protein>
    <recommendedName>
        <fullName evidence="3">Acyl carrier protein</fullName>
        <shortName evidence="3">ACP</shortName>
    </recommendedName>
</protein>
<reference evidence="5" key="2">
    <citation type="submission" date="2020-09" db="EMBL/GenBank/DDBJ databases">
        <authorList>
            <person name="Sun Q."/>
            <person name="Zhou Y."/>
        </authorList>
    </citation>
    <scope>NUCLEOTIDE SEQUENCE</scope>
    <source>
        <strain evidence="5">CGMCC 1.14988</strain>
    </source>
</reference>
<dbReference type="OrthoDB" id="3192863at2"/>
<dbReference type="InterPro" id="IPR003231">
    <property type="entry name" value="ACP"/>
</dbReference>
<dbReference type="InterPro" id="IPR009081">
    <property type="entry name" value="PP-bd_ACP"/>
</dbReference>
<comment type="caution">
    <text evidence="5">The sequence shown here is derived from an EMBL/GenBank/DDBJ whole genome shotgun (WGS) entry which is preliminary data.</text>
</comment>
<sequence length="81" mass="8814">MSQDLFATFQTILVDTFGVPADDVAPDATFETLGLDSLDVVELTLVLEEETGVKLEDEELEDVRTVQDAIDKVAEKQQAAA</sequence>
<dbReference type="GO" id="GO:0000036">
    <property type="term" value="F:acyl carrier activity"/>
    <property type="evidence" value="ECO:0007669"/>
    <property type="project" value="UniProtKB-UniRule"/>
</dbReference>
<keyword evidence="6" id="KW-1185">Reference proteome</keyword>
<evidence type="ECO:0000256" key="2">
    <source>
        <dbReference type="ARBA" id="ARBA00022553"/>
    </source>
</evidence>
<keyword evidence="3" id="KW-0963">Cytoplasm</keyword>
<proteinExistence type="inferred from homology"/>
<dbReference type="PANTHER" id="PTHR20863">
    <property type="entry name" value="ACYL CARRIER PROTEIN"/>
    <property type="match status" value="1"/>
</dbReference>
<evidence type="ECO:0000256" key="1">
    <source>
        <dbReference type="ARBA" id="ARBA00022450"/>
    </source>
</evidence>
<evidence type="ECO:0000256" key="3">
    <source>
        <dbReference type="HAMAP-Rule" id="MF_01217"/>
    </source>
</evidence>
<feature type="domain" description="Carrier" evidence="4">
    <location>
        <begin position="3"/>
        <end position="77"/>
    </location>
</feature>
<accession>A0A8J3AAH2</accession>
<comment type="PTM">
    <text evidence="3">4'-phosphopantetheine is transferred from CoA to a specific serine of apo-ACP by AcpS. This modification is essential for activity because fatty acids are bound in thioester linkage to the sulfhydryl of the prosthetic group.</text>
</comment>
<dbReference type="GO" id="GO:0016020">
    <property type="term" value="C:membrane"/>
    <property type="evidence" value="ECO:0007669"/>
    <property type="project" value="GOC"/>
</dbReference>
<dbReference type="Proteomes" id="UP000650511">
    <property type="component" value="Unassembled WGS sequence"/>
</dbReference>